<proteinExistence type="predicted"/>
<evidence type="ECO:0000256" key="6">
    <source>
        <dbReference type="PROSITE-ProRule" id="PRU00560"/>
    </source>
</evidence>
<keyword evidence="4 6" id="KW-0067">ATP-binding</keyword>
<feature type="domain" description="UvrD-like helicase ATP-binding" evidence="8">
    <location>
        <begin position="16"/>
        <end position="288"/>
    </location>
</feature>
<protein>
    <recommendedName>
        <fullName evidence="5">DNA 3'-5' helicase II</fullName>
    </recommendedName>
</protein>
<dbReference type="InterPro" id="IPR000212">
    <property type="entry name" value="DNA_helicase_UvrD/REP"/>
</dbReference>
<dbReference type="EMBL" id="CP120956">
    <property type="protein sequence ID" value="WFF80549.1"/>
    <property type="molecule type" value="Genomic_DNA"/>
</dbReference>
<dbReference type="GO" id="GO:0005524">
    <property type="term" value="F:ATP binding"/>
    <property type="evidence" value="ECO:0007669"/>
    <property type="project" value="UniProtKB-UniRule"/>
</dbReference>
<evidence type="ECO:0000256" key="7">
    <source>
        <dbReference type="SAM" id="MobiDB-lite"/>
    </source>
</evidence>
<dbReference type="SUPFAM" id="SSF52540">
    <property type="entry name" value="P-loop containing nucleoside triphosphate hydrolases"/>
    <property type="match status" value="1"/>
</dbReference>
<gene>
    <name evidence="9" type="ORF">PYR84_27025</name>
</gene>
<evidence type="ECO:0000256" key="5">
    <source>
        <dbReference type="ARBA" id="ARBA00034923"/>
    </source>
</evidence>
<name>A0AAX3SKR2_9BURK</name>
<dbReference type="PANTHER" id="PTHR11070">
    <property type="entry name" value="UVRD / RECB / PCRA DNA HELICASE FAMILY MEMBER"/>
    <property type="match status" value="1"/>
</dbReference>
<sequence>MSALTQLGVSDDMDKHVDAEIAACLDLDAPRSFFLFAGAGSGKTSSLVTALKHVQSSAGDRLRFRGQRVAVITYTNAASDEIKRRMSFDPLIDVRTIHSFAWSLVEGFNHDIREWLRIELAQDIEKLEAEEDKGRKGTKASATRLSQIESKTRRLRNLSSITSFTYSPSGDNRGRDALNHAEVLKIAASFLRFKPAMQSILCGRHPILLIDESQDTNKYLVDAFFEVEEKFKGKFSLGLLGDMMQRIYTDGKEGLGVNLPAHWATPTKRLNYRCPKRIIALINKIRDSTDKQAQQPISSAKDGVLRLFILPTELAAKSAAEKAIALYMAKLSGDEKWGDPKAVKTLTLEHRMAASRMGFAEAFGPLYDYGGWRTSFLDGSLSVSRFFADQVLALVKAKRAGNRFLVARIAKANSPRLSPVALREASDAKQHLDGVSTSIDAFMKLWDHGADPSLFDVLKSIADHQLFEIPESLKAHASGAIEEAEAASSKEDESEDPLSERELAIQGFLEAPFSQIEPMTEYLSGHAHFDTHQGVKGLEFDRVMVIMDDSEARGFTFKYEDLFGGKAAGDRTVETTRRLFYVTASRAQSSLALVAYSSSPDRVRSYVQQQGWFDEAEVIVGVPS</sequence>
<evidence type="ECO:0000259" key="8">
    <source>
        <dbReference type="PROSITE" id="PS51198"/>
    </source>
</evidence>
<dbReference type="InterPro" id="IPR014016">
    <property type="entry name" value="UvrD-like_ATP-bd"/>
</dbReference>
<dbReference type="Gene3D" id="3.40.50.300">
    <property type="entry name" value="P-loop containing nucleotide triphosphate hydrolases"/>
    <property type="match status" value="2"/>
</dbReference>
<dbReference type="InterPro" id="IPR027417">
    <property type="entry name" value="P-loop_NTPase"/>
</dbReference>
<dbReference type="GO" id="GO:0043138">
    <property type="term" value="F:3'-5' DNA helicase activity"/>
    <property type="evidence" value="ECO:0007669"/>
    <property type="project" value="TreeGrafter"/>
</dbReference>
<dbReference type="GO" id="GO:0003677">
    <property type="term" value="F:DNA binding"/>
    <property type="evidence" value="ECO:0007669"/>
    <property type="project" value="InterPro"/>
</dbReference>
<feature type="region of interest" description="Disordered" evidence="7">
    <location>
        <begin position="478"/>
        <end position="497"/>
    </location>
</feature>
<keyword evidence="1 6" id="KW-0547">Nucleotide-binding</keyword>
<keyword evidence="2 6" id="KW-0378">Hydrolase</keyword>
<dbReference type="Pfam" id="PF00580">
    <property type="entry name" value="UvrD-helicase"/>
    <property type="match status" value="1"/>
</dbReference>
<dbReference type="Proteomes" id="UP001219066">
    <property type="component" value="Chromosome"/>
</dbReference>
<keyword evidence="3 6" id="KW-0347">Helicase</keyword>
<dbReference type="GO" id="GO:0000725">
    <property type="term" value="P:recombinational repair"/>
    <property type="evidence" value="ECO:0007669"/>
    <property type="project" value="TreeGrafter"/>
</dbReference>
<dbReference type="PROSITE" id="PS51198">
    <property type="entry name" value="UVRD_HELICASE_ATP_BIND"/>
    <property type="match status" value="1"/>
</dbReference>
<evidence type="ECO:0000256" key="1">
    <source>
        <dbReference type="ARBA" id="ARBA00022741"/>
    </source>
</evidence>
<dbReference type="AlphaFoldDB" id="A0AAX3SKR2"/>
<evidence type="ECO:0000256" key="4">
    <source>
        <dbReference type="ARBA" id="ARBA00022840"/>
    </source>
</evidence>
<organism evidence="9 10">
    <name type="scientific">Delftia tsuruhatensis</name>
    <dbReference type="NCBI Taxonomy" id="180282"/>
    <lineage>
        <taxon>Bacteria</taxon>
        <taxon>Pseudomonadati</taxon>
        <taxon>Pseudomonadota</taxon>
        <taxon>Betaproteobacteria</taxon>
        <taxon>Burkholderiales</taxon>
        <taxon>Comamonadaceae</taxon>
        <taxon>Delftia</taxon>
    </lineage>
</organism>
<evidence type="ECO:0000256" key="3">
    <source>
        <dbReference type="ARBA" id="ARBA00022806"/>
    </source>
</evidence>
<evidence type="ECO:0000313" key="9">
    <source>
        <dbReference type="EMBL" id="WFF80549.1"/>
    </source>
</evidence>
<feature type="binding site" evidence="6">
    <location>
        <begin position="37"/>
        <end position="44"/>
    </location>
    <ligand>
        <name>ATP</name>
        <dbReference type="ChEBI" id="CHEBI:30616"/>
    </ligand>
</feature>
<reference evidence="9" key="1">
    <citation type="submission" date="2023-03" db="EMBL/GenBank/DDBJ databases">
        <title>Synergistic degradation of erythromycin by symbiotic bacteria Ery-6A and Ery-6B and application in simulated water remediation.</title>
        <authorList>
            <person name="Xu S."/>
        </authorList>
    </citation>
    <scope>NUCLEOTIDE SEQUENCE</scope>
    <source>
        <strain evidence="9">Ery-6A</strain>
    </source>
</reference>
<dbReference type="PANTHER" id="PTHR11070:SF2">
    <property type="entry name" value="ATP-DEPENDENT DNA HELICASE SRS2"/>
    <property type="match status" value="1"/>
</dbReference>
<evidence type="ECO:0000313" key="10">
    <source>
        <dbReference type="Proteomes" id="UP001219066"/>
    </source>
</evidence>
<dbReference type="RefSeq" id="WP_277849037.1">
    <property type="nucleotide sequence ID" value="NZ_CP120956.1"/>
</dbReference>
<evidence type="ECO:0000256" key="2">
    <source>
        <dbReference type="ARBA" id="ARBA00022801"/>
    </source>
</evidence>
<accession>A0AAX3SKR2</accession>
<dbReference type="GO" id="GO:0016787">
    <property type="term" value="F:hydrolase activity"/>
    <property type="evidence" value="ECO:0007669"/>
    <property type="project" value="UniProtKB-UniRule"/>
</dbReference>